<accession>A0AB34IPY1</accession>
<dbReference type="AlphaFoldDB" id="A0AB34IPY1"/>
<dbReference type="EMBL" id="JBGBPQ010000022">
    <property type="protein sequence ID" value="KAL1503168.1"/>
    <property type="molecule type" value="Genomic_DNA"/>
</dbReference>
<evidence type="ECO:0000256" key="1">
    <source>
        <dbReference type="SAM" id="MobiDB-lite"/>
    </source>
</evidence>
<sequence length="311" mass="32998">MVAEPWLAYLHAPPPAPPEQPEADAPPWTRDMDDMLRITLRQRAFDFEQASAQISRYVMRVRTSGGMLPDEVNELLYTPAECRCRWAALDRQFLDAHAAFEAAERAWTEPPPPEPPPPERPRAAWASGSAEALSGAEEGEEATDSDDEDSSAAGGIVNVEALRAQMLRKAGGGGARGVPVETAAPPRSMESVERDFYAAVGLGGSDGAPAAAAASRGTPASHSFPMFKPPAPPPPKGDGGPARAHEAAGAAQRSEAELAALQKLAETDEEAARIVEPLTGLKARVESLQESPHLSCRGLRRSPLILPVAAR</sequence>
<gene>
    <name evidence="2" type="ORF">AB1Y20_011227</name>
</gene>
<keyword evidence="3" id="KW-1185">Reference proteome</keyword>
<feature type="compositionally biased region" description="Low complexity" evidence="1">
    <location>
        <begin position="208"/>
        <end position="221"/>
    </location>
</feature>
<feature type="region of interest" description="Disordered" evidence="1">
    <location>
        <begin position="170"/>
        <end position="189"/>
    </location>
</feature>
<feature type="compositionally biased region" description="Pro residues" evidence="1">
    <location>
        <begin position="227"/>
        <end position="236"/>
    </location>
</feature>
<organism evidence="2 3">
    <name type="scientific">Prymnesium parvum</name>
    <name type="common">Toxic golden alga</name>
    <dbReference type="NCBI Taxonomy" id="97485"/>
    <lineage>
        <taxon>Eukaryota</taxon>
        <taxon>Haptista</taxon>
        <taxon>Haptophyta</taxon>
        <taxon>Prymnesiophyceae</taxon>
        <taxon>Prymnesiales</taxon>
        <taxon>Prymnesiaceae</taxon>
        <taxon>Prymnesium</taxon>
    </lineage>
</organism>
<protein>
    <submittedName>
        <fullName evidence="2">Uncharacterized protein</fullName>
    </submittedName>
</protein>
<proteinExistence type="predicted"/>
<comment type="caution">
    <text evidence="2">The sequence shown here is derived from an EMBL/GenBank/DDBJ whole genome shotgun (WGS) entry which is preliminary data.</text>
</comment>
<dbReference type="Proteomes" id="UP001515480">
    <property type="component" value="Unassembled WGS sequence"/>
</dbReference>
<evidence type="ECO:0000313" key="3">
    <source>
        <dbReference type="Proteomes" id="UP001515480"/>
    </source>
</evidence>
<evidence type="ECO:0000313" key="2">
    <source>
        <dbReference type="EMBL" id="KAL1503168.1"/>
    </source>
</evidence>
<feature type="compositionally biased region" description="Low complexity" evidence="1">
    <location>
        <begin position="123"/>
        <end position="136"/>
    </location>
</feature>
<feature type="compositionally biased region" description="Acidic residues" evidence="1">
    <location>
        <begin position="137"/>
        <end position="150"/>
    </location>
</feature>
<feature type="region of interest" description="Disordered" evidence="1">
    <location>
        <begin position="104"/>
        <end position="152"/>
    </location>
</feature>
<feature type="region of interest" description="Disordered" evidence="1">
    <location>
        <begin position="208"/>
        <end position="255"/>
    </location>
</feature>
<reference evidence="2 3" key="1">
    <citation type="journal article" date="2024" name="Science">
        <title>Giant polyketide synthase enzymes in the biosynthesis of giant marine polyether toxins.</title>
        <authorList>
            <person name="Fallon T.R."/>
            <person name="Shende V.V."/>
            <person name="Wierzbicki I.H."/>
            <person name="Pendleton A.L."/>
            <person name="Watervoot N.F."/>
            <person name="Auber R.P."/>
            <person name="Gonzalez D.J."/>
            <person name="Wisecaver J.H."/>
            <person name="Moore B.S."/>
        </authorList>
    </citation>
    <scope>NUCLEOTIDE SEQUENCE [LARGE SCALE GENOMIC DNA]</scope>
    <source>
        <strain evidence="2 3">12B1</strain>
    </source>
</reference>
<name>A0AB34IPY1_PRYPA</name>